<gene>
    <name evidence="4" type="ORF">ACFODX_11090</name>
</gene>
<comment type="subcellular location">
    <subcellularLocation>
        <location evidence="1">Membrane</location>
    </subcellularLocation>
</comment>
<keyword evidence="3" id="KW-0732">Signal</keyword>
<dbReference type="Proteomes" id="UP001595555">
    <property type="component" value="Unassembled WGS sequence"/>
</dbReference>
<dbReference type="PANTHER" id="PTHR35603">
    <property type="match status" value="1"/>
</dbReference>
<keyword evidence="2" id="KW-0472">Membrane</keyword>
<proteinExistence type="predicted"/>
<evidence type="ECO:0000256" key="3">
    <source>
        <dbReference type="SAM" id="SignalP"/>
    </source>
</evidence>
<accession>A0ABV7FIR8</accession>
<feature type="chain" id="PRO_5046751923" evidence="3">
    <location>
        <begin position="24"/>
        <end position="185"/>
    </location>
</feature>
<dbReference type="EMBL" id="JBHRTF010000004">
    <property type="protein sequence ID" value="MFC3116104.1"/>
    <property type="molecule type" value="Genomic_DNA"/>
</dbReference>
<reference evidence="5" key="1">
    <citation type="journal article" date="2019" name="Int. J. Syst. Evol. Microbiol.">
        <title>The Global Catalogue of Microorganisms (GCM) 10K type strain sequencing project: providing services to taxonomists for standard genome sequencing and annotation.</title>
        <authorList>
            <consortium name="The Broad Institute Genomics Platform"/>
            <consortium name="The Broad Institute Genome Sequencing Center for Infectious Disease"/>
            <person name="Wu L."/>
            <person name="Ma J."/>
        </authorList>
    </citation>
    <scope>NUCLEOTIDE SEQUENCE [LARGE SCALE GENOMIC DNA]</scope>
    <source>
        <strain evidence="5">KCTC 52237</strain>
    </source>
</reference>
<name>A0ABV7FIR8_9GAMM</name>
<dbReference type="InterPro" id="IPR051407">
    <property type="entry name" value="Bact_OM_lipoprot/Surf_antigen"/>
</dbReference>
<dbReference type="RefSeq" id="WP_378119055.1">
    <property type="nucleotide sequence ID" value="NZ_JBHRTF010000004.1"/>
</dbReference>
<evidence type="ECO:0000256" key="1">
    <source>
        <dbReference type="ARBA" id="ARBA00004370"/>
    </source>
</evidence>
<evidence type="ECO:0000313" key="4">
    <source>
        <dbReference type="EMBL" id="MFC3116104.1"/>
    </source>
</evidence>
<comment type="caution">
    <text evidence="4">The sequence shown here is derived from an EMBL/GenBank/DDBJ whole genome shotgun (WGS) entry which is preliminary data.</text>
</comment>
<protein>
    <submittedName>
        <fullName evidence="4">Glycine zipper 2TM domain-containing protein</fullName>
    </submittedName>
</protein>
<keyword evidence="5" id="KW-1185">Reference proteome</keyword>
<sequence length="185" mass="20736">MKKLLAISALASISLLLANNVFADGKHKHHHKHYHKHERYVEYRDDYARVVRSTPVYREVAVRVPVDSCHVETVAYTERRGGGDSFEGTVVGGLIGAAIGHEVGRNGHATAAGGLIGAAIGNNVAGGSRRVTSYEDREVCTTRYRTEYQRELVGYDVTYRYDGRVYTTNTRHHPGDRIVHVRERY</sequence>
<evidence type="ECO:0000256" key="2">
    <source>
        <dbReference type="ARBA" id="ARBA00023136"/>
    </source>
</evidence>
<dbReference type="PANTHER" id="PTHR35603:SF2">
    <property type="entry name" value="OUTER MEMBRANE LIPOPROTEIN"/>
    <property type="match status" value="1"/>
</dbReference>
<organism evidence="4 5">
    <name type="scientific">Cellvibrio fontiphilus</name>
    <dbReference type="NCBI Taxonomy" id="1815559"/>
    <lineage>
        <taxon>Bacteria</taxon>
        <taxon>Pseudomonadati</taxon>
        <taxon>Pseudomonadota</taxon>
        <taxon>Gammaproteobacteria</taxon>
        <taxon>Cellvibrionales</taxon>
        <taxon>Cellvibrionaceae</taxon>
        <taxon>Cellvibrio</taxon>
    </lineage>
</organism>
<feature type="signal peptide" evidence="3">
    <location>
        <begin position="1"/>
        <end position="23"/>
    </location>
</feature>
<evidence type="ECO:0000313" key="5">
    <source>
        <dbReference type="Proteomes" id="UP001595555"/>
    </source>
</evidence>